<sequence>MTLERHEVLSATPTPFSSLSLLTLPSTAARGVPEEILREDVCSALEDVVDLEQPLSAKTIPAKEPEKKPAHFRYIEKDLRSLHKDLVHTR</sequence>
<keyword evidence="2" id="KW-1185">Reference proteome</keyword>
<reference evidence="1" key="1">
    <citation type="submission" date="2021-08" db="EMBL/GenBank/DDBJ databases">
        <title>The first chromosome-level gecko genome reveals the dynamic sex chromosomes of Neotropical dwarf geckos (Sphaerodactylidae: Sphaerodactylus).</title>
        <authorList>
            <person name="Pinto B.J."/>
            <person name="Keating S.E."/>
            <person name="Gamble T."/>
        </authorList>
    </citation>
    <scope>NUCLEOTIDE SEQUENCE</scope>
    <source>
        <strain evidence="1">TG3544</strain>
    </source>
</reference>
<evidence type="ECO:0000313" key="2">
    <source>
        <dbReference type="Proteomes" id="UP000827872"/>
    </source>
</evidence>
<gene>
    <name evidence="1" type="ORF">K3G42_015184</name>
</gene>
<proteinExistence type="predicted"/>
<name>A0ACB8FXY7_9SAUR</name>
<accession>A0ACB8FXY7</accession>
<protein>
    <submittedName>
        <fullName evidence="1">Uncharacterized protein</fullName>
    </submittedName>
</protein>
<organism evidence="1 2">
    <name type="scientific">Sphaerodactylus townsendi</name>
    <dbReference type="NCBI Taxonomy" id="933632"/>
    <lineage>
        <taxon>Eukaryota</taxon>
        <taxon>Metazoa</taxon>
        <taxon>Chordata</taxon>
        <taxon>Craniata</taxon>
        <taxon>Vertebrata</taxon>
        <taxon>Euteleostomi</taxon>
        <taxon>Lepidosauria</taxon>
        <taxon>Squamata</taxon>
        <taxon>Bifurcata</taxon>
        <taxon>Gekkota</taxon>
        <taxon>Sphaerodactylidae</taxon>
        <taxon>Sphaerodactylus</taxon>
    </lineage>
</organism>
<comment type="caution">
    <text evidence="1">The sequence shown here is derived from an EMBL/GenBank/DDBJ whole genome shotgun (WGS) entry which is preliminary data.</text>
</comment>
<evidence type="ECO:0000313" key="1">
    <source>
        <dbReference type="EMBL" id="KAH8012186.1"/>
    </source>
</evidence>
<dbReference type="EMBL" id="CM037626">
    <property type="protein sequence ID" value="KAH8012186.1"/>
    <property type="molecule type" value="Genomic_DNA"/>
</dbReference>
<dbReference type="Proteomes" id="UP000827872">
    <property type="component" value="Linkage Group LG13"/>
</dbReference>